<proteinExistence type="predicted"/>
<protein>
    <submittedName>
        <fullName evidence="1">Uncharacterized protein</fullName>
    </submittedName>
</protein>
<dbReference type="OrthoDB" id="1953600at2"/>
<name>A6TLP1_ALKMQ</name>
<sequence length="201" mass="23893">MSYLVVSEMQNLIDQAQEVDKKTLQVYTRMIGNPRNLEEFFHNFQGAVEKNNNEQMIYFKIIEKLRNKQLFPFVMETIRNSKNPMQVQTAFKSTVALPEDIEVVRENITTIIEIMKNNIETEAIYHGACLLYRIVTKYPELEEKLQESNLILTYQDLQRLLKKFDVLDKWETEGHRGKSKPGYFKNQEMFMDFALTFIKFQ</sequence>
<evidence type="ECO:0000313" key="2">
    <source>
        <dbReference type="Proteomes" id="UP000001572"/>
    </source>
</evidence>
<gene>
    <name evidence="1" type="ordered locus">Amet_0887</name>
</gene>
<keyword evidence="2" id="KW-1185">Reference proteome</keyword>
<accession>A6TLP1</accession>
<reference evidence="2" key="1">
    <citation type="journal article" date="2016" name="Genome Announc.">
        <title>Complete genome sequence of Alkaliphilus metalliredigens strain QYMF, an alkaliphilic and metal-reducing bacterium isolated from borax-contaminated leachate ponds.</title>
        <authorList>
            <person name="Hwang C."/>
            <person name="Copeland A."/>
            <person name="Lucas S."/>
            <person name="Lapidus A."/>
            <person name="Barry K."/>
            <person name="Detter J.C."/>
            <person name="Glavina Del Rio T."/>
            <person name="Hammon N."/>
            <person name="Israni S."/>
            <person name="Dalin E."/>
            <person name="Tice H."/>
            <person name="Pitluck S."/>
            <person name="Chertkov O."/>
            <person name="Brettin T."/>
            <person name="Bruce D."/>
            <person name="Han C."/>
            <person name="Schmutz J."/>
            <person name="Larimer F."/>
            <person name="Land M.L."/>
            <person name="Hauser L."/>
            <person name="Kyrpides N."/>
            <person name="Mikhailova N."/>
            <person name="Ye Q."/>
            <person name="Zhou J."/>
            <person name="Richardson P."/>
            <person name="Fields M.W."/>
        </authorList>
    </citation>
    <scope>NUCLEOTIDE SEQUENCE [LARGE SCALE GENOMIC DNA]</scope>
    <source>
        <strain evidence="2">QYMF</strain>
    </source>
</reference>
<dbReference type="eggNOG" id="ENOG50342X6">
    <property type="taxonomic scope" value="Bacteria"/>
</dbReference>
<dbReference type="AlphaFoldDB" id="A6TLP1"/>
<organism evidence="1 2">
    <name type="scientific">Alkaliphilus metalliredigens (strain QYMF)</name>
    <dbReference type="NCBI Taxonomy" id="293826"/>
    <lineage>
        <taxon>Bacteria</taxon>
        <taxon>Bacillati</taxon>
        <taxon>Bacillota</taxon>
        <taxon>Clostridia</taxon>
        <taxon>Peptostreptococcales</taxon>
        <taxon>Natronincolaceae</taxon>
        <taxon>Alkaliphilus</taxon>
    </lineage>
</organism>
<dbReference type="EMBL" id="CP000724">
    <property type="protein sequence ID" value="ABR47109.1"/>
    <property type="molecule type" value="Genomic_DNA"/>
</dbReference>
<dbReference type="HOGENOM" id="CLU_1358088_0_0_9"/>
<dbReference type="Proteomes" id="UP000001572">
    <property type="component" value="Chromosome"/>
</dbReference>
<dbReference type="KEGG" id="amt:Amet_0887"/>
<dbReference type="RefSeq" id="WP_012062151.1">
    <property type="nucleotide sequence ID" value="NC_009633.1"/>
</dbReference>
<evidence type="ECO:0000313" key="1">
    <source>
        <dbReference type="EMBL" id="ABR47109.1"/>
    </source>
</evidence>